<protein>
    <submittedName>
        <fullName evidence="1">Uncharacterized protein</fullName>
    </submittedName>
</protein>
<reference evidence="1" key="1">
    <citation type="journal article" date="2015" name="Nature">
        <title>Complex archaea that bridge the gap between prokaryotes and eukaryotes.</title>
        <authorList>
            <person name="Spang A."/>
            <person name="Saw J.H."/>
            <person name="Jorgensen S.L."/>
            <person name="Zaremba-Niedzwiedzka K."/>
            <person name="Martijn J."/>
            <person name="Lind A.E."/>
            <person name="van Eijk R."/>
            <person name="Schleper C."/>
            <person name="Guy L."/>
            <person name="Ettema T.J."/>
        </authorList>
    </citation>
    <scope>NUCLEOTIDE SEQUENCE</scope>
</reference>
<sequence>MKKYKVMVANNQVMTLERNFIDYWFYDNKHFKSFRHLTGERIKLAIHWILAIEEVKG</sequence>
<gene>
    <name evidence="1" type="ORF">LCGC14_1714620</name>
</gene>
<accession>A0A0F9I1N4</accession>
<proteinExistence type="predicted"/>
<name>A0A0F9I1N4_9ZZZZ</name>
<organism evidence="1">
    <name type="scientific">marine sediment metagenome</name>
    <dbReference type="NCBI Taxonomy" id="412755"/>
    <lineage>
        <taxon>unclassified sequences</taxon>
        <taxon>metagenomes</taxon>
        <taxon>ecological metagenomes</taxon>
    </lineage>
</organism>
<dbReference type="AlphaFoldDB" id="A0A0F9I1N4"/>
<evidence type="ECO:0000313" key="1">
    <source>
        <dbReference type="EMBL" id="KKM13599.1"/>
    </source>
</evidence>
<comment type="caution">
    <text evidence="1">The sequence shown here is derived from an EMBL/GenBank/DDBJ whole genome shotgun (WGS) entry which is preliminary data.</text>
</comment>
<dbReference type="EMBL" id="LAZR01015345">
    <property type="protein sequence ID" value="KKM13599.1"/>
    <property type="molecule type" value="Genomic_DNA"/>
</dbReference>